<evidence type="ECO:0000256" key="4">
    <source>
        <dbReference type="ARBA" id="ARBA00023033"/>
    </source>
</evidence>
<dbReference type="GO" id="GO:0008726">
    <property type="term" value="F:alkanesulfonate monooxygenase activity"/>
    <property type="evidence" value="ECO:0007669"/>
    <property type="project" value="TreeGrafter"/>
</dbReference>
<reference evidence="6" key="1">
    <citation type="submission" date="2023-02" db="EMBL/GenBank/DDBJ databases">
        <title>Actinomadura rubrobrunea NBRC 14622.</title>
        <authorList>
            <person name="Ichikawa N."/>
            <person name="Sato H."/>
            <person name="Tonouchi N."/>
        </authorList>
    </citation>
    <scope>NUCLEOTIDE SEQUENCE</scope>
    <source>
        <strain evidence="6">NBRC 14622</strain>
    </source>
</reference>
<dbReference type="Proteomes" id="UP001165124">
    <property type="component" value="Unassembled WGS sequence"/>
</dbReference>
<evidence type="ECO:0000256" key="3">
    <source>
        <dbReference type="ARBA" id="ARBA00023002"/>
    </source>
</evidence>
<dbReference type="EMBL" id="BSRZ01000002">
    <property type="protein sequence ID" value="GLW63420.1"/>
    <property type="molecule type" value="Genomic_DNA"/>
</dbReference>
<keyword evidence="7" id="KW-1185">Reference proteome</keyword>
<dbReference type="AlphaFoldDB" id="A0A9W6PTJ6"/>
<keyword evidence="2" id="KW-0288">FMN</keyword>
<evidence type="ECO:0000256" key="1">
    <source>
        <dbReference type="ARBA" id="ARBA00022630"/>
    </source>
</evidence>
<dbReference type="RefSeq" id="WP_067911005.1">
    <property type="nucleotide sequence ID" value="NZ_BSRZ01000002.1"/>
</dbReference>
<evidence type="ECO:0000313" key="6">
    <source>
        <dbReference type="EMBL" id="GLW63420.1"/>
    </source>
</evidence>
<accession>A0A9W6PTJ6</accession>
<evidence type="ECO:0000256" key="2">
    <source>
        <dbReference type="ARBA" id="ARBA00022643"/>
    </source>
</evidence>
<keyword evidence="4" id="KW-0503">Monooxygenase</keyword>
<gene>
    <name evidence="6" type="ORF">Arub01_16640</name>
</gene>
<dbReference type="GO" id="GO:0046306">
    <property type="term" value="P:alkanesulfonate catabolic process"/>
    <property type="evidence" value="ECO:0007669"/>
    <property type="project" value="TreeGrafter"/>
</dbReference>
<evidence type="ECO:0000313" key="7">
    <source>
        <dbReference type="Proteomes" id="UP001165124"/>
    </source>
</evidence>
<dbReference type="InterPro" id="IPR011251">
    <property type="entry name" value="Luciferase-like_dom"/>
</dbReference>
<dbReference type="PANTHER" id="PTHR42847:SF4">
    <property type="entry name" value="ALKANESULFONATE MONOOXYGENASE-RELATED"/>
    <property type="match status" value="1"/>
</dbReference>
<feature type="domain" description="Luciferase-like" evidence="5">
    <location>
        <begin position="7"/>
        <end position="245"/>
    </location>
</feature>
<comment type="caution">
    <text evidence="6">The sequence shown here is derived from an EMBL/GenBank/DDBJ whole genome shotgun (WGS) entry which is preliminary data.</text>
</comment>
<dbReference type="SUPFAM" id="SSF51679">
    <property type="entry name" value="Bacterial luciferase-like"/>
    <property type="match status" value="1"/>
</dbReference>
<proteinExistence type="predicted"/>
<dbReference type="NCBIfam" id="TIGR03621">
    <property type="entry name" value="F420_MSMEG_2516"/>
    <property type="match status" value="1"/>
</dbReference>
<dbReference type="Gene3D" id="3.20.20.30">
    <property type="entry name" value="Luciferase-like domain"/>
    <property type="match status" value="1"/>
</dbReference>
<keyword evidence="3" id="KW-0560">Oxidoreductase</keyword>
<dbReference type="InterPro" id="IPR019923">
    <property type="entry name" value="Lucif-like_OxRdtase_MSMEG_2516"/>
</dbReference>
<dbReference type="PANTHER" id="PTHR42847">
    <property type="entry name" value="ALKANESULFONATE MONOOXYGENASE"/>
    <property type="match status" value="1"/>
</dbReference>
<name>A0A9W6PTJ6_9ACTN</name>
<protein>
    <submittedName>
        <fullName evidence="6">LLM class F420-dependent oxidoreductase</fullName>
    </submittedName>
</protein>
<organism evidence="6 7">
    <name type="scientific">Actinomadura rubrobrunea</name>
    <dbReference type="NCBI Taxonomy" id="115335"/>
    <lineage>
        <taxon>Bacteria</taxon>
        <taxon>Bacillati</taxon>
        <taxon>Actinomycetota</taxon>
        <taxon>Actinomycetes</taxon>
        <taxon>Streptosporangiales</taxon>
        <taxon>Thermomonosporaceae</taxon>
        <taxon>Actinomadura</taxon>
    </lineage>
</organism>
<sequence length="303" mass="32574">MVVETARSADELTALARRAEEFGYATVTLRDHVIAGPFGDQLAPMVAPTAAVCATRALRVGTLALANDYRHPVMPAKEAAPLDQVSGGRFELGLGAGRLREEYLRAGLPFDPPRVRVDRLEESVQMLRGLLGGEKVTLTGRYYSVRDLAVFPRPAARPPLLIGAGGMRMLGLAGRHADIVGVLPRALPDGTISDEITERLPGTIARKVDRVRAEGRDVELSMLVSPAFGPDPRTAAARAAVRRGWGASSAELVPDMPSQFVGPPDHIAEQMVARRETYGFSYYVVPDGQMEQFAPVVAALTGR</sequence>
<dbReference type="InterPro" id="IPR050172">
    <property type="entry name" value="SsuD_RutA_monooxygenase"/>
</dbReference>
<dbReference type="Pfam" id="PF00296">
    <property type="entry name" value="Bac_luciferase"/>
    <property type="match status" value="1"/>
</dbReference>
<dbReference type="InterPro" id="IPR036661">
    <property type="entry name" value="Luciferase-like_sf"/>
</dbReference>
<keyword evidence="1" id="KW-0285">Flavoprotein</keyword>
<evidence type="ECO:0000259" key="5">
    <source>
        <dbReference type="Pfam" id="PF00296"/>
    </source>
</evidence>